<comment type="caution">
    <text evidence="1">The sequence shown here is derived from an EMBL/GenBank/DDBJ whole genome shotgun (WGS) entry which is preliminary data.</text>
</comment>
<dbReference type="Proteomes" id="UP000503840">
    <property type="component" value="Unassembled WGS sequence"/>
</dbReference>
<accession>A0A7J0BND4</accession>
<dbReference type="EMBL" id="BLVO01000016">
    <property type="protein sequence ID" value="GFM34712.1"/>
    <property type="molecule type" value="Genomic_DNA"/>
</dbReference>
<evidence type="ECO:0000313" key="1">
    <source>
        <dbReference type="EMBL" id="GFM34712.1"/>
    </source>
</evidence>
<sequence length="297" mass="34001">MSNVDCVINVCGKPVQTALAITSLMEHSGQHIDRIFFIEENTAESGHDFGSHEFILSRYHDRIVRYVPPRWFYVGAIARRHWKDDTARLSLRYQYGFEQSEKDLLFTTHNDCHYTGDIIGLLNEHIGHDMAAGHIGMCWTCPAHRAGKCDSFRYWNYRPNFGELKALYEQAASSLAAPLSDFSSDLRSRPWPLPVCRVNEWSALINLRKARRVTMPNGPAAPFGAYDKQRGFITDVGVAWFRDISNMGFRCRHVPIYSHVQHGRGHAAMTDANLYRLREEEARQVLHDTYGIAYPPA</sequence>
<protein>
    <submittedName>
        <fullName evidence="1">Uncharacterized protein</fullName>
    </submittedName>
</protein>
<keyword evidence="2" id="KW-1185">Reference proteome</keyword>
<gene>
    <name evidence="1" type="ORF">DSM101010T_30770</name>
</gene>
<evidence type="ECO:0000313" key="2">
    <source>
        <dbReference type="Proteomes" id="UP000503840"/>
    </source>
</evidence>
<dbReference type="AlphaFoldDB" id="A0A7J0BND4"/>
<organism evidence="1 2">
    <name type="scientific">Desulfovibrio subterraneus</name>
    <dbReference type="NCBI Taxonomy" id="2718620"/>
    <lineage>
        <taxon>Bacteria</taxon>
        <taxon>Pseudomonadati</taxon>
        <taxon>Thermodesulfobacteriota</taxon>
        <taxon>Desulfovibrionia</taxon>
        <taxon>Desulfovibrionales</taxon>
        <taxon>Desulfovibrionaceae</taxon>
        <taxon>Desulfovibrio</taxon>
    </lineage>
</organism>
<reference evidence="1 2" key="1">
    <citation type="submission" date="2020-05" db="EMBL/GenBank/DDBJ databases">
        <title>Draft genome sequence of Desulfovibrio sp. strain HN2T.</title>
        <authorList>
            <person name="Ueno A."/>
            <person name="Tamazawa S."/>
            <person name="Tamamura S."/>
            <person name="Murakami T."/>
            <person name="Kiyama T."/>
            <person name="Inomata H."/>
            <person name="Amano Y."/>
            <person name="Miyakawa K."/>
            <person name="Tamaki H."/>
            <person name="Naganuma T."/>
            <person name="Kaneko K."/>
        </authorList>
    </citation>
    <scope>NUCLEOTIDE SEQUENCE [LARGE SCALE GENOMIC DNA]</scope>
    <source>
        <strain evidence="1 2">HN2</strain>
    </source>
</reference>
<dbReference type="RefSeq" id="WP_174406378.1">
    <property type="nucleotide sequence ID" value="NZ_BLVO01000016.1"/>
</dbReference>
<proteinExistence type="predicted"/>
<name>A0A7J0BND4_9BACT</name>